<feature type="binding site" evidence="6">
    <location>
        <position position="64"/>
    </location>
    <ligand>
        <name>(6R)-10-formyltetrahydrofolate</name>
        <dbReference type="ChEBI" id="CHEBI:195366"/>
    </ligand>
</feature>
<dbReference type="GO" id="GO:0004644">
    <property type="term" value="F:phosphoribosylglycinamide formyltransferase activity"/>
    <property type="evidence" value="ECO:0007669"/>
    <property type="project" value="UniProtKB-UniRule"/>
</dbReference>
<evidence type="ECO:0000256" key="1">
    <source>
        <dbReference type="ARBA" id="ARBA00005054"/>
    </source>
</evidence>
<dbReference type="PANTHER" id="PTHR43369:SF2">
    <property type="entry name" value="PHOSPHORIBOSYLGLYCINAMIDE FORMYLTRANSFERASE"/>
    <property type="match status" value="1"/>
</dbReference>
<keyword evidence="2 6" id="KW-0808">Transferase</keyword>
<accession>A0A1G8P9X2</accession>
<evidence type="ECO:0000313" key="8">
    <source>
        <dbReference type="EMBL" id="SDI89136.1"/>
    </source>
</evidence>
<dbReference type="InterPro" id="IPR002376">
    <property type="entry name" value="Formyl_transf_N"/>
</dbReference>
<dbReference type="FunFam" id="3.40.50.170:FF:000007">
    <property type="entry name" value="Phosphoribosylglycinamide formyltransferase"/>
    <property type="match status" value="1"/>
</dbReference>
<evidence type="ECO:0000256" key="5">
    <source>
        <dbReference type="ARBA" id="ARBA00047664"/>
    </source>
</evidence>
<feature type="domain" description="Formyl transferase N-terminal" evidence="7">
    <location>
        <begin position="1"/>
        <end position="181"/>
    </location>
</feature>
<feature type="binding site" evidence="6">
    <location>
        <position position="106"/>
    </location>
    <ligand>
        <name>(6R)-10-formyltetrahydrofolate</name>
        <dbReference type="ChEBI" id="CHEBI:195366"/>
    </ligand>
</feature>
<sequence>MRLAMFASGTGSNVEAILQAVRSGTLEAEPALVFSDQPEAPVLEKARDYGIDTHTFKPRDFASKQHYEEELLQLLKQYHVDWVALAGYMRLLGPTLVTAYDQRIVNIHPSLLPAFPGLDAIGQALEAEVNETGVTIHYVDDGMDTGAVIRQETVPIAEGDMKDSLAKKVQSVEHRLYPQTLQQLLKDRSEGVHHK</sequence>
<proteinExistence type="inferred from homology"/>
<keyword evidence="9" id="KW-1185">Reference proteome</keyword>
<dbReference type="InterPro" id="IPR004607">
    <property type="entry name" value="GART"/>
</dbReference>
<dbReference type="EC" id="2.1.2.2" evidence="6"/>
<dbReference type="Gene3D" id="3.40.50.170">
    <property type="entry name" value="Formyl transferase, N-terminal domain"/>
    <property type="match status" value="1"/>
</dbReference>
<gene>
    <name evidence="6" type="primary">purN</name>
    <name evidence="8" type="ORF">SAMN04488123_10820</name>
</gene>
<dbReference type="Pfam" id="PF00551">
    <property type="entry name" value="Formyl_trans_N"/>
    <property type="match status" value="1"/>
</dbReference>
<evidence type="ECO:0000259" key="7">
    <source>
        <dbReference type="Pfam" id="PF00551"/>
    </source>
</evidence>
<dbReference type="InterPro" id="IPR001555">
    <property type="entry name" value="GART_AS"/>
</dbReference>
<comment type="pathway">
    <text evidence="1 6">Purine metabolism; IMP biosynthesis via de novo pathway; N(2)-formyl-N(1)-(5-phospho-D-ribosyl)glycinamide from N(1)-(5-phospho-D-ribosyl)glycinamide (10-formyl THF route): step 1/1.</text>
</comment>
<evidence type="ECO:0000256" key="3">
    <source>
        <dbReference type="ARBA" id="ARBA00022755"/>
    </source>
</evidence>
<organism evidence="8 9">
    <name type="scientific">Natribacillus halophilus</name>
    <dbReference type="NCBI Taxonomy" id="549003"/>
    <lineage>
        <taxon>Bacteria</taxon>
        <taxon>Bacillati</taxon>
        <taxon>Bacillota</taxon>
        <taxon>Bacilli</taxon>
        <taxon>Bacillales</taxon>
        <taxon>Bacillaceae</taxon>
        <taxon>Natribacillus</taxon>
    </lineage>
</organism>
<dbReference type="Proteomes" id="UP000198853">
    <property type="component" value="Unassembled WGS sequence"/>
</dbReference>
<dbReference type="InterPro" id="IPR036477">
    <property type="entry name" value="Formyl_transf_N_sf"/>
</dbReference>
<dbReference type="UniPathway" id="UPA00074">
    <property type="reaction ID" value="UER00126"/>
</dbReference>
<dbReference type="CDD" id="cd08645">
    <property type="entry name" value="FMT_core_GART"/>
    <property type="match status" value="1"/>
</dbReference>
<dbReference type="HAMAP" id="MF_01930">
    <property type="entry name" value="PurN"/>
    <property type="match status" value="1"/>
</dbReference>
<comment type="catalytic activity">
    <reaction evidence="5 6">
        <text>N(1)-(5-phospho-beta-D-ribosyl)glycinamide + (6R)-10-formyltetrahydrofolate = N(2)-formyl-N(1)-(5-phospho-beta-D-ribosyl)glycinamide + (6S)-5,6,7,8-tetrahydrofolate + H(+)</text>
        <dbReference type="Rhea" id="RHEA:15053"/>
        <dbReference type="ChEBI" id="CHEBI:15378"/>
        <dbReference type="ChEBI" id="CHEBI:57453"/>
        <dbReference type="ChEBI" id="CHEBI:143788"/>
        <dbReference type="ChEBI" id="CHEBI:147286"/>
        <dbReference type="ChEBI" id="CHEBI:195366"/>
        <dbReference type="EC" id="2.1.2.2"/>
    </reaction>
</comment>
<feature type="binding site" evidence="6">
    <location>
        <begin position="89"/>
        <end position="92"/>
    </location>
    <ligand>
        <name>(6R)-10-formyltetrahydrofolate</name>
        <dbReference type="ChEBI" id="CHEBI:195366"/>
    </ligand>
</feature>
<dbReference type="GO" id="GO:0005829">
    <property type="term" value="C:cytosol"/>
    <property type="evidence" value="ECO:0007669"/>
    <property type="project" value="TreeGrafter"/>
</dbReference>
<name>A0A1G8P9X2_9BACI</name>
<evidence type="ECO:0000313" key="9">
    <source>
        <dbReference type="Proteomes" id="UP000198853"/>
    </source>
</evidence>
<protein>
    <recommendedName>
        <fullName evidence="6">Phosphoribosylglycinamide formyltransferase</fullName>
        <ecNumber evidence="6">2.1.2.2</ecNumber>
    </recommendedName>
    <alternativeName>
        <fullName evidence="6">5'-phosphoribosylglycinamide transformylase</fullName>
    </alternativeName>
    <alternativeName>
        <fullName evidence="6">GAR transformylase</fullName>
        <shortName evidence="6">GART</shortName>
    </alternativeName>
</protein>
<dbReference type="NCBIfam" id="TIGR00639">
    <property type="entry name" value="PurN"/>
    <property type="match status" value="1"/>
</dbReference>
<comment type="similarity">
    <text evidence="4 6">Belongs to the GART family.</text>
</comment>
<evidence type="ECO:0000256" key="2">
    <source>
        <dbReference type="ARBA" id="ARBA00022679"/>
    </source>
</evidence>
<dbReference type="AlphaFoldDB" id="A0A1G8P9X2"/>
<dbReference type="RefSeq" id="WP_090398569.1">
    <property type="nucleotide sequence ID" value="NZ_FNEN01000008.1"/>
</dbReference>
<dbReference type="SUPFAM" id="SSF53328">
    <property type="entry name" value="Formyltransferase"/>
    <property type="match status" value="1"/>
</dbReference>
<dbReference type="PANTHER" id="PTHR43369">
    <property type="entry name" value="PHOSPHORIBOSYLGLYCINAMIDE FORMYLTRANSFERASE"/>
    <property type="match status" value="1"/>
</dbReference>
<reference evidence="8 9" key="1">
    <citation type="submission" date="2016-10" db="EMBL/GenBank/DDBJ databases">
        <authorList>
            <person name="de Groot N.N."/>
        </authorList>
    </citation>
    <scope>NUCLEOTIDE SEQUENCE [LARGE SCALE GENOMIC DNA]</scope>
    <source>
        <strain evidence="8 9">DSM 21771</strain>
    </source>
</reference>
<feature type="binding site" evidence="6">
    <location>
        <begin position="11"/>
        <end position="13"/>
    </location>
    <ligand>
        <name>N(1)-(5-phospho-beta-D-ribosyl)glycinamide</name>
        <dbReference type="ChEBI" id="CHEBI:143788"/>
    </ligand>
</feature>
<dbReference type="OrthoDB" id="9806170at2"/>
<comment type="function">
    <text evidence="6">Catalyzes the transfer of a formyl group from 10-formyltetrahydrofolate to 5-phospho-ribosyl-glycinamide (GAR), producing 5-phospho-ribosyl-N-formylglycinamide (FGAR) and tetrahydrofolate.</text>
</comment>
<feature type="site" description="Raises pKa of active site His" evidence="6">
    <location>
        <position position="144"/>
    </location>
</feature>
<keyword evidence="3 6" id="KW-0658">Purine biosynthesis</keyword>
<dbReference type="GO" id="GO:0006189">
    <property type="term" value="P:'de novo' IMP biosynthetic process"/>
    <property type="evidence" value="ECO:0007669"/>
    <property type="project" value="UniProtKB-UniRule"/>
</dbReference>
<dbReference type="EMBL" id="FNEN01000008">
    <property type="protein sequence ID" value="SDI89136.1"/>
    <property type="molecule type" value="Genomic_DNA"/>
</dbReference>
<dbReference type="PROSITE" id="PS00373">
    <property type="entry name" value="GART"/>
    <property type="match status" value="1"/>
</dbReference>
<feature type="active site" description="Proton donor" evidence="6">
    <location>
        <position position="108"/>
    </location>
</feature>
<evidence type="ECO:0000256" key="6">
    <source>
        <dbReference type="HAMAP-Rule" id="MF_01930"/>
    </source>
</evidence>
<evidence type="ECO:0000256" key="4">
    <source>
        <dbReference type="ARBA" id="ARBA00038440"/>
    </source>
</evidence>